<gene>
    <name evidence="12" type="ORF">MOBT1_000688</name>
</gene>
<dbReference type="Proteomes" id="UP001214603">
    <property type="component" value="Chromosome 1"/>
</dbReference>
<organism evidence="12 13">
    <name type="scientific">Malassezia obtusa</name>
    <dbReference type="NCBI Taxonomy" id="76774"/>
    <lineage>
        <taxon>Eukaryota</taxon>
        <taxon>Fungi</taxon>
        <taxon>Dikarya</taxon>
        <taxon>Basidiomycota</taxon>
        <taxon>Ustilaginomycotina</taxon>
        <taxon>Malasseziomycetes</taxon>
        <taxon>Malasseziales</taxon>
        <taxon>Malasseziaceae</taxon>
        <taxon>Malassezia</taxon>
    </lineage>
</organism>
<name>A0AAF0DYZ1_9BASI</name>
<evidence type="ECO:0008006" key="14">
    <source>
        <dbReference type="Google" id="ProtNLM"/>
    </source>
</evidence>
<dbReference type="InterPro" id="IPR018108">
    <property type="entry name" value="MCP_transmembrane"/>
</dbReference>
<keyword evidence="9 10" id="KW-0472">Membrane</keyword>
<keyword evidence="6" id="KW-0999">Mitochondrion inner membrane</keyword>
<reference evidence="12" key="1">
    <citation type="submission" date="2023-03" db="EMBL/GenBank/DDBJ databases">
        <title>Mating type loci evolution in Malassezia.</title>
        <authorList>
            <person name="Coelho M.A."/>
        </authorList>
    </citation>
    <scope>NUCLEOTIDE SEQUENCE</scope>
    <source>
        <strain evidence="12">CBS 7876</strain>
    </source>
</reference>
<dbReference type="EMBL" id="CP119934">
    <property type="protein sequence ID" value="WFD02005.1"/>
    <property type="molecule type" value="Genomic_DNA"/>
</dbReference>
<dbReference type="PANTHER" id="PTHR46356:SF1">
    <property type="entry name" value="MITOCHONDRIAL 2-OXODICARBOXYLATE CARRIER"/>
    <property type="match status" value="1"/>
</dbReference>
<evidence type="ECO:0000313" key="12">
    <source>
        <dbReference type="EMBL" id="WFD02005.1"/>
    </source>
</evidence>
<keyword evidence="3 11" id="KW-0813">Transport</keyword>
<proteinExistence type="inferred from homology"/>
<keyword evidence="5" id="KW-0677">Repeat</keyword>
<feature type="repeat" description="Solcar" evidence="10">
    <location>
        <begin position="202"/>
        <end position="292"/>
    </location>
</feature>
<dbReference type="PROSITE" id="PS50920">
    <property type="entry name" value="SOLCAR"/>
    <property type="match status" value="3"/>
</dbReference>
<dbReference type="InterPro" id="IPR002067">
    <property type="entry name" value="MCP"/>
</dbReference>
<feature type="repeat" description="Solcar" evidence="10">
    <location>
        <begin position="107"/>
        <end position="193"/>
    </location>
</feature>
<evidence type="ECO:0000313" key="13">
    <source>
        <dbReference type="Proteomes" id="UP001214603"/>
    </source>
</evidence>
<dbReference type="InterPro" id="IPR023395">
    <property type="entry name" value="MCP_dom_sf"/>
</dbReference>
<evidence type="ECO:0000256" key="10">
    <source>
        <dbReference type="PROSITE-ProRule" id="PRU00282"/>
    </source>
</evidence>
<accession>A0AAF0DYZ1</accession>
<protein>
    <recommendedName>
        <fullName evidence="14">Mitochondrial carrier</fullName>
    </recommendedName>
</protein>
<evidence type="ECO:0000256" key="3">
    <source>
        <dbReference type="ARBA" id="ARBA00022448"/>
    </source>
</evidence>
<comment type="subcellular location">
    <subcellularLocation>
        <location evidence="1">Mitochondrion inner membrane</location>
        <topology evidence="1">Multi-pass membrane protein</topology>
    </subcellularLocation>
</comment>
<dbReference type="PRINTS" id="PR00926">
    <property type="entry name" value="MITOCARRIER"/>
</dbReference>
<comment type="similarity">
    <text evidence="2 11">Belongs to the mitochondrial carrier (TC 2.A.29) family.</text>
</comment>
<keyword evidence="4 10" id="KW-0812">Transmembrane</keyword>
<dbReference type="Gene3D" id="1.50.40.10">
    <property type="entry name" value="Mitochondrial carrier domain"/>
    <property type="match status" value="1"/>
</dbReference>
<keyword evidence="13" id="KW-1185">Reference proteome</keyword>
<evidence type="ECO:0000256" key="9">
    <source>
        <dbReference type="ARBA" id="ARBA00023136"/>
    </source>
</evidence>
<keyword evidence="7" id="KW-1133">Transmembrane helix</keyword>
<evidence type="ECO:0000256" key="7">
    <source>
        <dbReference type="ARBA" id="ARBA00022989"/>
    </source>
</evidence>
<keyword evidence="8" id="KW-0496">Mitochondrion</keyword>
<evidence type="ECO:0000256" key="11">
    <source>
        <dbReference type="RuleBase" id="RU000488"/>
    </source>
</evidence>
<evidence type="ECO:0000256" key="4">
    <source>
        <dbReference type="ARBA" id="ARBA00022692"/>
    </source>
</evidence>
<evidence type="ECO:0000256" key="5">
    <source>
        <dbReference type="ARBA" id="ARBA00022737"/>
    </source>
</evidence>
<evidence type="ECO:0000256" key="2">
    <source>
        <dbReference type="ARBA" id="ARBA00006375"/>
    </source>
</evidence>
<dbReference type="SUPFAM" id="SSF103506">
    <property type="entry name" value="Mitochondrial carrier"/>
    <property type="match status" value="1"/>
</dbReference>
<dbReference type="PANTHER" id="PTHR46356">
    <property type="entry name" value="MITOCHONDRIAL 2-OXODICARBOXYLATE CARRIER"/>
    <property type="match status" value="1"/>
</dbReference>
<evidence type="ECO:0000256" key="8">
    <source>
        <dbReference type="ARBA" id="ARBA00023128"/>
    </source>
</evidence>
<dbReference type="GO" id="GO:0005743">
    <property type="term" value="C:mitochondrial inner membrane"/>
    <property type="evidence" value="ECO:0007669"/>
    <property type="project" value="UniProtKB-SubCell"/>
</dbReference>
<evidence type="ECO:0000256" key="1">
    <source>
        <dbReference type="ARBA" id="ARBA00004448"/>
    </source>
</evidence>
<feature type="repeat" description="Solcar" evidence="10">
    <location>
        <begin position="8"/>
        <end position="97"/>
    </location>
</feature>
<dbReference type="GO" id="GO:0055085">
    <property type="term" value="P:transmembrane transport"/>
    <property type="evidence" value="ECO:0007669"/>
    <property type="project" value="InterPro"/>
</dbReference>
<evidence type="ECO:0000256" key="6">
    <source>
        <dbReference type="ARBA" id="ARBA00022792"/>
    </source>
</evidence>
<dbReference type="Pfam" id="PF00153">
    <property type="entry name" value="Mito_carr"/>
    <property type="match status" value="3"/>
</dbReference>
<dbReference type="InterPro" id="IPR051752">
    <property type="entry name" value="Mito_2-oxodicarb_carrier"/>
</dbReference>
<sequence length="314" mass="34318">MKAEVKPLPTYVQVGAGAFAGIVELACLYPLDVVKTRLQLQRQSAGGTQYRGTLDTLMQIMRKESFSRLYRGILPLFVLEAPKRATKFGANDFWGKAFRKLFNTQEKTQTISLLTGCAAGATESLIVVPFELVKIRLQDKSQAHLYRGPTDVVRAIVKQSGWGALYNGLWSTMVRHILWNGGYFATIFRMHSVLPKATTSGERVRNSLVSGTVGGFIGTVLNTPADVVKTRIQNVDRVQGVAPKYRGTFSGIALIGREEGLGALYKGFTPKVLRLAPGGGILLLVVEVRTTLLTQAVSDHARRWLGPPYIAPGA</sequence>
<dbReference type="AlphaFoldDB" id="A0AAF0DYZ1"/>